<dbReference type="InterPro" id="IPR036873">
    <property type="entry name" value="Rhodanese-like_dom_sf"/>
</dbReference>
<dbReference type="AlphaFoldDB" id="A0A5S9MGB1"/>
<feature type="domain" description="Rhodanese" evidence="1">
    <location>
        <begin position="20"/>
        <end position="103"/>
    </location>
</feature>
<reference evidence="2 3" key="1">
    <citation type="submission" date="2019-12" db="EMBL/GenBank/DDBJ databases">
        <title>Full genome sequence of a Bacillus safensis strain isolated from commercially available natto in Indonesia.</title>
        <authorList>
            <person name="Yoshida M."/>
            <person name="Uomi M."/>
            <person name="Waturangi D."/>
            <person name="Ekaputri J.J."/>
            <person name="Setiamarga D.H.E."/>
        </authorList>
    </citation>
    <scope>NUCLEOTIDE SEQUENCE [LARGE SCALE GENOMIC DNA]</scope>
    <source>
        <strain evidence="2 3">IDN1</strain>
    </source>
</reference>
<dbReference type="Gene3D" id="3.40.250.10">
    <property type="entry name" value="Rhodanese-like domain"/>
    <property type="match status" value="1"/>
</dbReference>
<proteinExistence type="predicted"/>
<dbReference type="Proteomes" id="UP000464658">
    <property type="component" value="Chromosome"/>
</dbReference>
<dbReference type="EMBL" id="AP021906">
    <property type="protein sequence ID" value="BBP91672.1"/>
    <property type="molecule type" value="Genomic_DNA"/>
</dbReference>
<dbReference type="SMART" id="SM00450">
    <property type="entry name" value="RHOD"/>
    <property type="match status" value="1"/>
</dbReference>
<dbReference type="SUPFAM" id="SSF52821">
    <property type="entry name" value="Rhodanese/Cell cycle control phosphatase"/>
    <property type="match status" value="1"/>
</dbReference>
<organism evidence="2 3">
    <name type="scientific">Bacillus safensis</name>
    <dbReference type="NCBI Taxonomy" id="561879"/>
    <lineage>
        <taxon>Bacteria</taxon>
        <taxon>Bacillati</taxon>
        <taxon>Bacillota</taxon>
        <taxon>Bacilli</taxon>
        <taxon>Bacillales</taxon>
        <taxon>Bacillaceae</taxon>
        <taxon>Bacillus</taxon>
    </lineage>
</organism>
<dbReference type="PROSITE" id="PS50206">
    <property type="entry name" value="RHODANESE_3"/>
    <property type="match status" value="1"/>
</dbReference>
<dbReference type="InterPro" id="IPR001763">
    <property type="entry name" value="Rhodanese-like_dom"/>
</dbReference>
<dbReference type="PANTHER" id="PTHR43031:SF17">
    <property type="entry name" value="SULFURTRANSFERASE YTWF-RELATED"/>
    <property type="match status" value="1"/>
</dbReference>
<evidence type="ECO:0000259" key="1">
    <source>
        <dbReference type="PROSITE" id="PS50206"/>
    </source>
</evidence>
<dbReference type="PANTHER" id="PTHR43031">
    <property type="entry name" value="FAD-DEPENDENT OXIDOREDUCTASE"/>
    <property type="match status" value="1"/>
</dbReference>
<dbReference type="CDD" id="cd00158">
    <property type="entry name" value="RHOD"/>
    <property type="match status" value="1"/>
</dbReference>
<evidence type="ECO:0000313" key="3">
    <source>
        <dbReference type="Proteomes" id="UP000464658"/>
    </source>
</evidence>
<dbReference type="InterPro" id="IPR050229">
    <property type="entry name" value="GlpE_sulfurtransferase"/>
</dbReference>
<gene>
    <name evidence="2" type="primary">ytwF</name>
    <name evidence="2" type="ORF">BsIDN1_52900</name>
</gene>
<evidence type="ECO:0000313" key="2">
    <source>
        <dbReference type="EMBL" id="BBP91672.1"/>
    </source>
</evidence>
<name>A0A5S9MGB1_BACIA</name>
<accession>A0A5S9MGB1</accession>
<sequence length="106" mass="12168">MRVVSVKEISIEELKQKLEQEDAIQLIDVREDEEVAEGMIPEAIHIRMGDIPEKLDAFDQTQEYYIICRSGKRSENVCYYLEDQGYQATNVVGGMLAWTGETKPKL</sequence>
<protein>
    <recommendedName>
        <fullName evidence="1">Rhodanese domain-containing protein</fullName>
    </recommendedName>
</protein>
<dbReference type="Pfam" id="PF00581">
    <property type="entry name" value="Rhodanese"/>
    <property type="match status" value="1"/>
</dbReference>